<dbReference type="Proteomes" id="UP000035037">
    <property type="component" value="Unassembled WGS sequence"/>
</dbReference>
<sequence>MTMADGATPQVRDFYNTFPYPPDPLQDGPPPGYNWRWCYATAYSHCTGQAPDPRQPLHILDAGCGSGVSSDYLVHLNPEARVTALDISSEALAVARERLRRSGGEQRIRFHCVSLLEAPSLGRFQLINSVGVLHHMADPAAGLAALAMALADGGILHLFLYADGGRREIHGTQHALRLLGVQADGTGVQFARQLIAQLPEQNSIRQRHQQRWALDTVGDAAFADMYLHPQETSYNLARLFRLMEGCGLEFLGFSNPRIWQLDTLLQGEALERAKALPDRQQWQLIEALNTDISHFEFFLGKPPLPAHDWNRDEDLWAATAQRNPCLWGWPGSRLLGPDLEPVDLDQKDLTLLKAIDEAPSQPLRHLVRHLGVDADGGRGQMRMGQQVRALWQRRLALLRPTVH</sequence>
<reference evidence="2 3" key="1">
    <citation type="submission" date="2015-02" db="EMBL/GenBank/DDBJ databases">
        <authorList>
            <person name="Slaby B."/>
            <person name="Hentschel U."/>
        </authorList>
    </citation>
    <scope>NUCLEOTIDE SEQUENCE [LARGE SCALE GENOMIC DNA]</scope>
    <source>
        <strain evidence="2">15L</strain>
    </source>
</reference>
<accession>A0A0G8AX59</accession>
<organism evidence="2 3">
    <name type="scientific">Candidatus Synechococcus spongiarum 15L</name>
    <dbReference type="NCBI Taxonomy" id="1608419"/>
    <lineage>
        <taxon>Bacteria</taxon>
        <taxon>Bacillati</taxon>
        <taxon>Cyanobacteriota</taxon>
        <taxon>Cyanophyceae</taxon>
        <taxon>Synechococcales</taxon>
        <taxon>Synechococcaceae</taxon>
        <taxon>Synechococcus</taxon>
    </lineage>
</organism>
<dbReference type="PANTHER" id="PTHR43464">
    <property type="entry name" value="METHYLTRANSFERASE"/>
    <property type="match status" value="1"/>
</dbReference>
<dbReference type="STRING" id="431041.FLM9_936"/>
<dbReference type="Pfam" id="PF08242">
    <property type="entry name" value="Methyltransf_12"/>
    <property type="match status" value="1"/>
</dbReference>
<name>A0A0G8AX59_9SYNE</name>
<evidence type="ECO:0000259" key="1">
    <source>
        <dbReference type="Pfam" id="PF08242"/>
    </source>
</evidence>
<evidence type="ECO:0000313" key="2">
    <source>
        <dbReference type="EMBL" id="KKZ13954.1"/>
    </source>
</evidence>
<comment type="caution">
    <text evidence="2">The sequence shown here is derived from an EMBL/GenBank/DDBJ whole genome shotgun (WGS) entry which is preliminary data.</text>
</comment>
<gene>
    <name evidence="2" type="ORF">TQ37_02665</name>
</gene>
<feature type="domain" description="Methyltransferase type 12" evidence="1">
    <location>
        <begin position="60"/>
        <end position="156"/>
    </location>
</feature>
<dbReference type="Gene3D" id="3.40.50.150">
    <property type="entry name" value="Vaccinia Virus protein VP39"/>
    <property type="match status" value="1"/>
</dbReference>
<evidence type="ECO:0000313" key="3">
    <source>
        <dbReference type="Proteomes" id="UP000035037"/>
    </source>
</evidence>
<keyword evidence="2" id="KW-0808">Transferase</keyword>
<dbReference type="PANTHER" id="PTHR43464:SF91">
    <property type="entry name" value="SLL0487 PROTEIN"/>
    <property type="match status" value="1"/>
</dbReference>
<dbReference type="InterPro" id="IPR013217">
    <property type="entry name" value="Methyltransf_12"/>
</dbReference>
<proteinExistence type="predicted"/>
<dbReference type="InterPro" id="IPR029063">
    <property type="entry name" value="SAM-dependent_MTases_sf"/>
</dbReference>
<dbReference type="EMBL" id="JYFQ01000060">
    <property type="protein sequence ID" value="KKZ13954.1"/>
    <property type="molecule type" value="Genomic_DNA"/>
</dbReference>
<dbReference type="CDD" id="cd02440">
    <property type="entry name" value="AdoMet_MTases"/>
    <property type="match status" value="1"/>
</dbReference>
<reference evidence="2 3" key="2">
    <citation type="submission" date="2015-05" db="EMBL/GenBank/DDBJ databases">
        <title>Lifestyle Evolution in Cyanobacterial Symbionts of Sponges.</title>
        <authorList>
            <person name="Burgsdorf I."/>
            <person name="Slaby B.M."/>
            <person name="Handley K.M."/>
            <person name="Haber M."/>
            <person name="Blom J."/>
            <person name="Marshall C.W."/>
            <person name="Gilbert J.A."/>
            <person name="Hentschel U."/>
            <person name="Steindler L."/>
        </authorList>
    </citation>
    <scope>NUCLEOTIDE SEQUENCE [LARGE SCALE GENOMIC DNA]</scope>
    <source>
        <strain evidence="2">15L</strain>
    </source>
</reference>
<dbReference type="SUPFAM" id="SSF53335">
    <property type="entry name" value="S-adenosyl-L-methionine-dependent methyltransferases"/>
    <property type="match status" value="1"/>
</dbReference>
<protein>
    <submittedName>
        <fullName evidence="2">SAM-dependent methlyltransferase</fullName>
    </submittedName>
</protein>
<dbReference type="AlphaFoldDB" id="A0A0G8AX59"/>
<dbReference type="PATRIC" id="fig|1608419.3.peg.1951"/>
<dbReference type="GO" id="GO:0008168">
    <property type="term" value="F:methyltransferase activity"/>
    <property type="evidence" value="ECO:0007669"/>
    <property type="project" value="TreeGrafter"/>
</dbReference>